<evidence type="ECO:0000256" key="1">
    <source>
        <dbReference type="ARBA" id="ARBA00004651"/>
    </source>
</evidence>
<feature type="transmembrane region" description="Helical" evidence="6">
    <location>
        <begin position="396"/>
        <end position="416"/>
    </location>
</feature>
<feature type="transmembrane region" description="Helical" evidence="6">
    <location>
        <begin position="269"/>
        <end position="291"/>
    </location>
</feature>
<dbReference type="NCBIfam" id="TIGR00360">
    <property type="entry name" value="ComEC_N-term"/>
    <property type="match status" value="1"/>
</dbReference>
<evidence type="ECO:0000256" key="3">
    <source>
        <dbReference type="ARBA" id="ARBA00022692"/>
    </source>
</evidence>
<comment type="subcellular location">
    <subcellularLocation>
        <location evidence="1">Cell membrane</location>
        <topology evidence="1">Multi-pass membrane protein</topology>
    </subcellularLocation>
</comment>
<dbReference type="Gene3D" id="3.60.15.10">
    <property type="entry name" value="Ribonuclease Z/Hydroxyacylglutathione hydrolase-like"/>
    <property type="match status" value="1"/>
</dbReference>
<name>A0ABR7GIB7_9FIRM</name>
<dbReference type="Pfam" id="PF13567">
    <property type="entry name" value="DUF4131"/>
    <property type="match status" value="1"/>
</dbReference>
<dbReference type="InterPro" id="IPR025405">
    <property type="entry name" value="DUF4131"/>
</dbReference>
<keyword evidence="3 6" id="KW-0812">Transmembrane</keyword>
<reference evidence="9 10" key="1">
    <citation type="submission" date="2020-08" db="EMBL/GenBank/DDBJ databases">
        <title>Genome public.</title>
        <authorList>
            <person name="Liu C."/>
            <person name="Sun Q."/>
        </authorList>
    </citation>
    <scope>NUCLEOTIDE SEQUENCE [LARGE SCALE GENOMIC DNA]</scope>
    <source>
        <strain evidence="9 10">NSJ-9</strain>
    </source>
</reference>
<dbReference type="EMBL" id="JACOPG010000004">
    <property type="protein sequence ID" value="MBC5687035.1"/>
    <property type="molecule type" value="Genomic_DNA"/>
</dbReference>
<feature type="transmembrane region" description="Helical" evidence="6">
    <location>
        <begin position="499"/>
        <end position="515"/>
    </location>
</feature>
<keyword evidence="10" id="KW-1185">Reference proteome</keyword>
<evidence type="ECO:0000256" key="5">
    <source>
        <dbReference type="ARBA" id="ARBA00023136"/>
    </source>
</evidence>
<dbReference type="InterPro" id="IPR036866">
    <property type="entry name" value="RibonucZ/Hydroxyglut_hydro"/>
</dbReference>
<dbReference type="InterPro" id="IPR004797">
    <property type="entry name" value="Competence_ComEC/Rec2"/>
</dbReference>
<feature type="transmembrane region" description="Helical" evidence="6">
    <location>
        <begin position="240"/>
        <end position="262"/>
    </location>
</feature>
<dbReference type="InterPro" id="IPR052159">
    <property type="entry name" value="Competence_DNA_uptake"/>
</dbReference>
<accession>A0ABR7GIB7</accession>
<evidence type="ECO:0000256" key="2">
    <source>
        <dbReference type="ARBA" id="ARBA00022475"/>
    </source>
</evidence>
<evidence type="ECO:0000256" key="4">
    <source>
        <dbReference type="ARBA" id="ARBA00022989"/>
    </source>
</evidence>
<dbReference type="CDD" id="cd07731">
    <property type="entry name" value="ComA-like_MBL-fold"/>
    <property type="match status" value="1"/>
</dbReference>
<dbReference type="PANTHER" id="PTHR30619:SF1">
    <property type="entry name" value="RECOMBINATION PROTEIN 2"/>
    <property type="match status" value="1"/>
</dbReference>
<evidence type="ECO:0000313" key="9">
    <source>
        <dbReference type="EMBL" id="MBC5687035.1"/>
    </source>
</evidence>
<feature type="transmembrane region" description="Helical" evidence="6">
    <location>
        <begin position="369"/>
        <end position="389"/>
    </location>
</feature>
<comment type="caution">
    <text evidence="9">The sequence shown here is derived from an EMBL/GenBank/DDBJ whole genome shotgun (WGS) entry which is preliminary data.</text>
</comment>
<feature type="transmembrane region" description="Helical" evidence="6">
    <location>
        <begin position="24"/>
        <end position="43"/>
    </location>
</feature>
<dbReference type="InterPro" id="IPR004477">
    <property type="entry name" value="ComEC_N"/>
</dbReference>
<feature type="domain" description="ComEC/Rec2-related protein" evidence="7">
    <location>
        <begin position="219"/>
        <end position="481"/>
    </location>
</feature>
<dbReference type="PANTHER" id="PTHR30619">
    <property type="entry name" value="DNA INTERNALIZATION/COMPETENCE PROTEIN COMEC/REC2"/>
    <property type="match status" value="1"/>
</dbReference>
<feature type="transmembrane region" description="Helical" evidence="6">
    <location>
        <begin position="339"/>
        <end position="357"/>
    </location>
</feature>
<feature type="transmembrane region" description="Helical" evidence="6">
    <location>
        <begin position="297"/>
        <end position="327"/>
    </location>
</feature>
<dbReference type="Proteomes" id="UP000643810">
    <property type="component" value="Unassembled WGS sequence"/>
</dbReference>
<feature type="transmembrane region" description="Helical" evidence="6">
    <location>
        <begin position="55"/>
        <end position="73"/>
    </location>
</feature>
<dbReference type="RefSeq" id="WP_186854621.1">
    <property type="nucleotide sequence ID" value="NZ_JACOPG010000004.1"/>
</dbReference>
<sequence>MLRRNLCQIGMAFLLGVGWKIYDSLYWCPAFAVYVLWLLLGLRPYLPINMRKRRMLFWCMAFLLGSIWGMRAVERQKNIQDFLADAKEIEFQGEIYKKEKKADQPIYYLRDVILRDQKEQMTCSSVILYPGSDDEIIGSIYIGKARIQAFRQARNDGNFDELSYYESSGIAAKLEETAKIKSIVPRFCLRQVLYDLRGNMARSYENWLPGEESGVMKTLALGERDGLDAEVKSLYQMAGLSHILAISGLHISVVGMAIYNFLRRRGTGFFTAGILAGSLVVSYGILCGMGSSTKRAVFMYGIYLLANVLGEVYDSGNALMLAGIVLVVQDPLCMKNTGVIFSFVAVLGVISFASPLVEVVKGKGKAVDAFVFSLGLQLFTLPLVARFYYEIPLYSIVLNLVLLPLLGLLLGCGLIGGLVGLFWQGLAGKILTICHVLLYFYEWMADLTLRLPGARQIVGAPAWGRIFLYYGLLYLGLFLLKGKNGRTKEKKKEKVGRRYGQALLCGLFGLVFLFCPKKTQNQMVMLDVGQGDGIYLQSSAGDHFFIDGGSTDVTKVGTYRILPFLKYHGIRKIDYWFVSHTDLDHINGLQECLERGYEIEHLVFAKAQKEGVEDGDAMEKLIQTAKKQGSQILYMEVGDRLISGDLRLQCVGPTQAISRDFAADCNAMSLCLLLTCGDFQGLFTGDIAMDQEASLVAEVQSALEENGTLVFLKVAHHGSKYSSGEDFLDALAPKIALISCGKNNSYGHPGKETLERLEDVMGKDDIYITMDAGQIRILFDQESPAQVKFAK</sequence>
<evidence type="ECO:0000313" key="10">
    <source>
        <dbReference type="Proteomes" id="UP000643810"/>
    </source>
</evidence>
<keyword evidence="4 6" id="KW-1133">Transmembrane helix</keyword>
<keyword evidence="2" id="KW-1003">Cell membrane</keyword>
<dbReference type="NCBIfam" id="TIGR00361">
    <property type="entry name" value="ComEC_Rec2"/>
    <property type="match status" value="1"/>
</dbReference>
<feature type="domain" description="DUF4131" evidence="8">
    <location>
        <begin position="26"/>
        <end position="174"/>
    </location>
</feature>
<evidence type="ECO:0000259" key="7">
    <source>
        <dbReference type="Pfam" id="PF03772"/>
    </source>
</evidence>
<dbReference type="Pfam" id="PF03772">
    <property type="entry name" value="Competence"/>
    <property type="match status" value="1"/>
</dbReference>
<dbReference type="SUPFAM" id="SSF56281">
    <property type="entry name" value="Metallo-hydrolase/oxidoreductase"/>
    <property type="match status" value="1"/>
</dbReference>
<protein>
    <submittedName>
        <fullName evidence="9">DNA internalization-related competence protein ComEC/Rec2</fullName>
    </submittedName>
</protein>
<feature type="transmembrane region" description="Helical" evidence="6">
    <location>
        <begin position="462"/>
        <end position="479"/>
    </location>
</feature>
<feature type="transmembrane region" description="Helical" evidence="6">
    <location>
        <begin position="422"/>
        <end position="441"/>
    </location>
</feature>
<organism evidence="9 10">
    <name type="scientific">Roseburia lenta</name>
    <dbReference type="NCBI Taxonomy" id="2763061"/>
    <lineage>
        <taxon>Bacteria</taxon>
        <taxon>Bacillati</taxon>
        <taxon>Bacillota</taxon>
        <taxon>Clostridia</taxon>
        <taxon>Lachnospirales</taxon>
        <taxon>Lachnospiraceae</taxon>
        <taxon>Roseburia</taxon>
    </lineage>
</organism>
<gene>
    <name evidence="9" type="ORF">H8R94_10535</name>
</gene>
<keyword evidence="5 6" id="KW-0472">Membrane</keyword>
<evidence type="ECO:0000259" key="8">
    <source>
        <dbReference type="Pfam" id="PF13567"/>
    </source>
</evidence>
<proteinExistence type="predicted"/>
<evidence type="ECO:0000256" key="6">
    <source>
        <dbReference type="SAM" id="Phobius"/>
    </source>
</evidence>
<dbReference type="InterPro" id="IPR035681">
    <property type="entry name" value="ComA-like_MBL"/>
</dbReference>